<dbReference type="CDD" id="cd01665">
    <property type="entry name" value="Cyt_c_Oxidase_III"/>
    <property type="match status" value="1"/>
</dbReference>
<accession>A0ABQ5HYY3</accession>
<dbReference type="PANTHER" id="PTHR11403:SF7">
    <property type="entry name" value="CYTOCHROME C OXIDASE SUBUNIT 3"/>
    <property type="match status" value="1"/>
</dbReference>
<feature type="transmembrane region" description="Helical" evidence="10">
    <location>
        <begin position="162"/>
        <end position="180"/>
    </location>
</feature>
<comment type="function">
    <text evidence="9">Component of the cytochrome c oxidase, the last enzyme in the mitochondrial electron transport chain which drives oxidative phosphorylation. The respiratory chain contains 3 multisubunit complexes succinate dehydrogenase (complex II, CII), ubiquinol-cytochrome c oxidoreductase (cytochrome b-c1 complex, complex III, CIII) and cytochrome c oxidase (complex IV, CIV), that cooperate to transfer electrons derived from NADH and succinate to molecular oxygen, creating an electrochemical gradient over the inner membrane that drives transmembrane transport and the ATP synthase. Cytochrome c oxidase is the component of the respiratory chain that catalyzes the reduction of oxygen to water. Electrons originating from reduced cytochrome c in the intermembrane space (IMS) are transferred via the dinuclear copper A center (CU(A)) of subunit 2 and heme A of subunit 1 to the active site in subunit 1, a binuclear center (BNC) formed by heme A3 and copper B (CU(B)). The BNC reduces molecular oxygen to 2 water molecules using 4 electrons from cytochrome c in the IMS and 4 protons from the mitochondrial matrix.</text>
</comment>
<evidence type="ECO:0000256" key="1">
    <source>
        <dbReference type="ARBA" id="ARBA00004141"/>
    </source>
</evidence>
<name>A0ABQ5HYY3_9ASTR</name>
<gene>
    <name evidence="12" type="ORF">Tco_1081469</name>
</gene>
<dbReference type="PANTHER" id="PTHR11403">
    <property type="entry name" value="CYTOCHROME C OXIDASE SUBUNIT III"/>
    <property type="match status" value="1"/>
</dbReference>
<evidence type="ECO:0000256" key="7">
    <source>
        <dbReference type="ARBA" id="ARBA00022989"/>
    </source>
</evidence>
<dbReference type="PROSITE" id="PS50253">
    <property type="entry name" value="COX3"/>
    <property type="match status" value="1"/>
</dbReference>
<keyword evidence="8 10" id="KW-0472">Membrane</keyword>
<evidence type="ECO:0000256" key="3">
    <source>
        <dbReference type="ARBA" id="ARBA00011164"/>
    </source>
</evidence>
<organism evidence="12 13">
    <name type="scientific">Tanacetum coccineum</name>
    <dbReference type="NCBI Taxonomy" id="301880"/>
    <lineage>
        <taxon>Eukaryota</taxon>
        <taxon>Viridiplantae</taxon>
        <taxon>Streptophyta</taxon>
        <taxon>Embryophyta</taxon>
        <taxon>Tracheophyta</taxon>
        <taxon>Spermatophyta</taxon>
        <taxon>Magnoliopsida</taxon>
        <taxon>eudicotyledons</taxon>
        <taxon>Gunneridae</taxon>
        <taxon>Pentapetalae</taxon>
        <taxon>asterids</taxon>
        <taxon>campanulids</taxon>
        <taxon>Asterales</taxon>
        <taxon>Asteraceae</taxon>
        <taxon>Asteroideae</taxon>
        <taxon>Anthemideae</taxon>
        <taxon>Anthemidinae</taxon>
        <taxon>Tanacetum</taxon>
    </lineage>
</organism>
<evidence type="ECO:0000256" key="2">
    <source>
        <dbReference type="ARBA" id="ARBA00010581"/>
    </source>
</evidence>
<keyword evidence="13" id="KW-1185">Reference proteome</keyword>
<feature type="transmembrane region" description="Helical" evidence="10">
    <location>
        <begin position="43"/>
        <end position="61"/>
    </location>
</feature>
<dbReference type="Gene3D" id="1.10.287.70">
    <property type="match status" value="1"/>
</dbReference>
<feature type="transmembrane region" description="Helical" evidence="10">
    <location>
        <begin position="200"/>
        <end position="223"/>
    </location>
</feature>
<comment type="subcellular location">
    <subcellularLocation>
        <location evidence="1">Membrane</location>
        <topology evidence="1">Multi-pass membrane protein</topology>
    </subcellularLocation>
</comment>
<dbReference type="InterPro" id="IPR000298">
    <property type="entry name" value="Cyt_c_oxidase-like_su3"/>
</dbReference>
<evidence type="ECO:0000313" key="12">
    <source>
        <dbReference type="EMBL" id="GJT92624.1"/>
    </source>
</evidence>
<comment type="caution">
    <text evidence="12">The sequence shown here is derived from an EMBL/GenBank/DDBJ whole genome shotgun (WGS) entry which is preliminary data.</text>
</comment>
<proteinExistence type="inferred from homology"/>
<evidence type="ECO:0000313" key="13">
    <source>
        <dbReference type="Proteomes" id="UP001151760"/>
    </source>
</evidence>
<keyword evidence="7 10" id="KW-1133">Transmembrane helix</keyword>
<evidence type="ECO:0000256" key="5">
    <source>
        <dbReference type="ARBA" id="ARBA00022692"/>
    </source>
</evidence>
<evidence type="ECO:0000259" key="11">
    <source>
        <dbReference type="PROSITE" id="PS50253"/>
    </source>
</evidence>
<dbReference type="SUPFAM" id="SSF81452">
    <property type="entry name" value="Cytochrome c oxidase subunit III-like"/>
    <property type="match status" value="1"/>
</dbReference>
<dbReference type="Proteomes" id="UP001151760">
    <property type="component" value="Unassembled WGS sequence"/>
</dbReference>
<evidence type="ECO:0000256" key="4">
    <source>
        <dbReference type="ARBA" id="ARBA00015944"/>
    </source>
</evidence>
<reference evidence="12" key="2">
    <citation type="submission" date="2022-01" db="EMBL/GenBank/DDBJ databases">
        <authorList>
            <person name="Yamashiro T."/>
            <person name="Shiraishi A."/>
            <person name="Satake H."/>
            <person name="Nakayama K."/>
        </authorList>
    </citation>
    <scope>NUCLEOTIDE SEQUENCE</scope>
</reference>
<keyword evidence="5 9" id="KW-0812">Transmembrane</keyword>
<evidence type="ECO:0000256" key="9">
    <source>
        <dbReference type="RuleBase" id="RU003375"/>
    </source>
</evidence>
<feature type="transmembrane region" description="Helical" evidence="10">
    <location>
        <begin position="81"/>
        <end position="101"/>
    </location>
</feature>
<evidence type="ECO:0000256" key="6">
    <source>
        <dbReference type="ARBA" id="ARBA00022967"/>
    </source>
</evidence>
<reference evidence="12" key="1">
    <citation type="journal article" date="2022" name="Int. J. Mol. Sci.">
        <title>Draft Genome of Tanacetum Coccineum: Genomic Comparison of Closely Related Tanacetum-Family Plants.</title>
        <authorList>
            <person name="Yamashiro T."/>
            <person name="Shiraishi A."/>
            <person name="Nakayama K."/>
            <person name="Satake H."/>
        </authorList>
    </citation>
    <scope>NUCLEOTIDE SEQUENCE</scope>
</reference>
<dbReference type="InterPro" id="IPR024791">
    <property type="entry name" value="Cyt_c/ubiquinol_Oxase_su3"/>
</dbReference>
<dbReference type="InterPro" id="IPR013833">
    <property type="entry name" value="Cyt_c_oxidase_su3_a-hlx"/>
</dbReference>
<sequence>MIESQRHSYHLVDPSPWPISGSLGALATTVGGVMYMHSFQGGATLLSLGLIFILYTMFVWWRDVLRESTLEGHHTKVVQLGPRYGFILFIVSEVMFLFALFRASSHSSLAPTVEIGGIWPPKGIAVLDPREIPFLNTLIPLSSGAAVTWAHHAILAGKEKRAVYALVATVSLALVFTAFQGMEYYQAPSTISDSIYGSTFFLATGFHGFHVIIGTLFSIICGIRQYLGHLTKEHHVGFEAAAWDRRDYGRSCSPRNDPKLDLGLFEIVPFNRNQRCFLVSRFFSEQIEEPNGSNSSLAATKEIGLALRKERSALSQFLYDVDEDQLPLPRYGLDAPPARAGLSDGYDRTIEYESLISILALSIREEGRQFQSETLTEGCMPKHSKVLNMLNAPWSTCDQKFKAGIVSPDRSTHNIHAYPSKVAFCLLEDLTAFCFKTSLRFASRPHCVLLQDLIAFCFKLSLRFASTSLRFAQDLHCVLLEDHIAF</sequence>
<feature type="domain" description="Heme-copper oxidase subunit III family profile" evidence="11">
    <location>
        <begin position="5"/>
        <end position="243"/>
    </location>
</feature>
<comment type="subunit">
    <text evidence="3">Component of the cytochrome c oxidase (complex IV, CIV), a multisubunit enzyme composed of a catalytic core of 3 subunits and several supernumerary subunits. The complex exists as a monomer or a dimer and forms supercomplexes (SCs) in the inner mitochondrial membrane with ubiquinol-cytochrome c oxidoreductase (cytochrome b-c1 complex, complex III, CIII).</text>
</comment>
<evidence type="ECO:0000256" key="10">
    <source>
        <dbReference type="SAM" id="Phobius"/>
    </source>
</evidence>
<dbReference type="Gene3D" id="1.20.120.80">
    <property type="entry name" value="Cytochrome c oxidase, subunit III, four-helix bundle"/>
    <property type="match status" value="1"/>
</dbReference>
<dbReference type="InterPro" id="IPR033945">
    <property type="entry name" value="Cyt_c_oxase_su3_dom"/>
</dbReference>
<keyword evidence="9" id="KW-0496">Mitochondrion</keyword>
<dbReference type="InterPro" id="IPR035973">
    <property type="entry name" value="Cyt_c_oxidase_su3-like_sf"/>
</dbReference>
<protein>
    <recommendedName>
        <fullName evidence="4 9">Cytochrome c oxidase subunit 3</fullName>
    </recommendedName>
</protein>
<comment type="similarity">
    <text evidence="2 9">Belongs to the cytochrome c oxidase subunit 3 family.</text>
</comment>
<dbReference type="Pfam" id="PF00510">
    <property type="entry name" value="COX3"/>
    <property type="match status" value="1"/>
</dbReference>
<evidence type="ECO:0000256" key="8">
    <source>
        <dbReference type="ARBA" id="ARBA00023136"/>
    </source>
</evidence>
<dbReference type="EMBL" id="BQNB010020127">
    <property type="protein sequence ID" value="GJT92624.1"/>
    <property type="molecule type" value="Genomic_DNA"/>
</dbReference>
<keyword evidence="6" id="KW-1278">Translocase</keyword>